<dbReference type="InterPro" id="IPR058498">
    <property type="entry name" value="DUF8185"/>
</dbReference>
<reference evidence="4" key="1">
    <citation type="submission" date="2019-07" db="EMBL/GenBank/DDBJ databases">
        <title>Arthrobacter KR32 sp. nov., isolated from mountain cheese made of cows milk.</title>
        <authorList>
            <person name="Flegler A."/>
        </authorList>
    </citation>
    <scope>NUCLEOTIDE SEQUENCE [LARGE SCALE GENOMIC DNA]</scope>
    <source>
        <strain evidence="4">KR32</strain>
    </source>
</reference>
<accession>A0A7X1NM80</accession>
<dbReference type="InterPro" id="IPR058323">
    <property type="entry name" value="DUF8010"/>
</dbReference>
<sequence>MRGPGSDVVSDPVLRFADIPTVADFRTFTARARANDDGGMRLVVSGPVLAAYVRTLGPTVLGEALPTVLGLRTMALDAAEPPVGPVDTTVALGSVLDRLARMQDGDLAFTLPTVTVTEAWAGVLPPRSGWTLVGSVPNSFLEQAARDGIGEVARSLPDRAGAPVVSSVRAAVWGRELDGVPGSVAAGAAFGAFSLGFLDPAGDATVHTNGRWSRVSTTRGHILVRAAALF</sequence>
<dbReference type="EMBL" id="VJXX01000001">
    <property type="protein sequence ID" value="MPY09238.1"/>
    <property type="molecule type" value="Genomic_DNA"/>
</dbReference>
<dbReference type="Pfam" id="PF26572">
    <property type="entry name" value="DUF8185"/>
    <property type="match status" value="1"/>
</dbReference>
<feature type="domain" description="DUF8185" evidence="2">
    <location>
        <begin position="125"/>
        <end position="228"/>
    </location>
</feature>
<proteinExistence type="predicted"/>
<protein>
    <submittedName>
        <fullName evidence="3">Uncharacterized protein</fullName>
    </submittedName>
</protein>
<feature type="domain" description="DUF8010" evidence="1">
    <location>
        <begin position="12"/>
        <end position="122"/>
    </location>
</feature>
<dbReference type="RefSeq" id="WP_338403097.1">
    <property type="nucleotide sequence ID" value="NZ_VJXX01000001.1"/>
</dbReference>
<comment type="caution">
    <text evidence="3">The sequence shown here is derived from an EMBL/GenBank/DDBJ whole genome shotgun (WGS) entry which is preliminary data.</text>
</comment>
<evidence type="ECO:0000259" key="1">
    <source>
        <dbReference type="Pfam" id="PF26035"/>
    </source>
</evidence>
<gene>
    <name evidence="3" type="ORF">FNH21_00580</name>
</gene>
<evidence type="ECO:0000313" key="4">
    <source>
        <dbReference type="Proteomes" id="UP000326464"/>
    </source>
</evidence>
<organism evidence="3 4">
    <name type="scientific">Arthrobacter bussei</name>
    <dbReference type="NCBI Taxonomy" id="2594179"/>
    <lineage>
        <taxon>Bacteria</taxon>
        <taxon>Bacillati</taxon>
        <taxon>Actinomycetota</taxon>
        <taxon>Actinomycetes</taxon>
        <taxon>Micrococcales</taxon>
        <taxon>Micrococcaceae</taxon>
        <taxon>Arthrobacter</taxon>
    </lineage>
</organism>
<evidence type="ECO:0000259" key="2">
    <source>
        <dbReference type="Pfam" id="PF26572"/>
    </source>
</evidence>
<keyword evidence="4" id="KW-1185">Reference proteome</keyword>
<evidence type="ECO:0000313" key="3">
    <source>
        <dbReference type="EMBL" id="MPY09238.1"/>
    </source>
</evidence>
<dbReference type="Pfam" id="PF26035">
    <property type="entry name" value="DUF8010"/>
    <property type="match status" value="1"/>
</dbReference>
<dbReference type="Proteomes" id="UP000326464">
    <property type="component" value="Unassembled WGS sequence"/>
</dbReference>
<name>A0A7X1NM80_9MICC</name>
<dbReference type="AlphaFoldDB" id="A0A7X1NM80"/>